<dbReference type="Proteomes" id="UP001242045">
    <property type="component" value="Unassembled WGS sequence"/>
</dbReference>
<proteinExistence type="predicted"/>
<evidence type="ECO:0008006" key="3">
    <source>
        <dbReference type="Google" id="ProtNLM"/>
    </source>
</evidence>
<name>A0AAW8D699_9BURK</name>
<sequence>MEAMIDAMTRGRFVVLVLTLMGFFAGRRGCPNGVSGERRGGVKPRARDAIGLRESALAQAIRCLVHALMRPCDIALPP</sequence>
<dbReference type="EMBL" id="JAUSRD010000013">
    <property type="protein sequence ID" value="MDP9895623.1"/>
    <property type="molecule type" value="Genomic_DNA"/>
</dbReference>
<reference evidence="1" key="1">
    <citation type="submission" date="2023-07" db="EMBL/GenBank/DDBJ databases">
        <title>Sorghum-associated microbial communities from plants grown in Nebraska, USA.</title>
        <authorList>
            <person name="Schachtman D."/>
        </authorList>
    </citation>
    <scope>NUCLEOTIDE SEQUENCE</scope>
    <source>
        <strain evidence="1">DS3754</strain>
    </source>
</reference>
<gene>
    <name evidence="1" type="ORF">J2W31_004750</name>
</gene>
<evidence type="ECO:0000313" key="2">
    <source>
        <dbReference type="Proteomes" id="UP001242045"/>
    </source>
</evidence>
<protein>
    <recommendedName>
        <fullName evidence="3">Secreted protein</fullName>
    </recommendedName>
</protein>
<comment type="caution">
    <text evidence="1">The sequence shown here is derived from an EMBL/GenBank/DDBJ whole genome shotgun (WGS) entry which is preliminary data.</text>
</comment>
<dbReference type="AlphaFoldDB" id="A0AAW8D699"/>
<evidence type="ECO:0000313" key="1">
    <source>
        <dbReference type="EMBL" id="MDP9895623.1"/>
    </source>
</evidence>
<dbReference type="RefSeq" id="WP_307686306.1">
    <property type="nucleotide sequence ID" value="NZ_JAUSRD010000013.1"/>
</dbReference>
<organism evidence="1 2">
    <name type="scientific">Variovorax boronicumulans</name>
    <dbReference type="NCBI Taxonomy" id="436515"/>
    <lineage>
        <taxon>Bacteria</taxon>
        <taxon>Pseudomonadati</taxon>
        <taxon>Pseudomonadota</taxon>
        <taxon>Betaproteobacteria</taxon>
        <taxon>Burkholderiales</taxon>
        <taxon>Comamonadaceae</taxon>
        <taxon>Variovorax</taxon>
    </lineage>
</organism>
<accession>A0AAW8D699</accession>